<protein>
    <submittedName>
        <fullName evidence="2">Uncharacterized protein</fullName>
    </submittedName>
</protein>
<sequence length="100" mass="11333">MRFFVSILSFHEYGGISTKLDLRFLLQFAPATHRIAKSIRKTSSSSRPTHLEPPSCPRSQQNFKKTGRPHLRAARLRPRGTCKTHPPLITHGCLAPWTSI</sequence>
<reference evidence="2 3" key="1">
    <citation type="submission" date="2009-04" db="EMBL/GenBank/DDBJ databases">
        <authorList>
            <person name="Weinstock G."/>
            <person name="Sodergren E."/>
            <person name="Clifton S."/>
            <person name="Fulton L."/>
            <person name="Fulton B."/>
            <person name="Courtney L."/>
            <person name="Fronick C."/>
            <person name="Harrison M."/>
            <person name="Strong C."/>
            <person name="Farmer C."/>
            <person name="Delahaunty K."/>
            <person name="Markovic C."/>
            <person name="Hall O."/>
            <person name="Minx P."/>
            <person name="Tomlinson C."/>
            <person name="Mitreva M."/>
            <person name="Nelson J."/>
            <person name="Hou S."/>
            <person name="Wollam A."/>
            <person name="Pepin K.H."/>
            <person name="Johnson M."/>
            <person name="Bhonagiri V."/>
            <person name="Nash W.E."/>
            <person name="Warren W."/>
            <person name="Chinwalla A."/>
            <person name="Mardis E.R."/>
            <person name="Wilson R.K."/>
        </authorList>
    </citation>
    <scope>NUCLEOTIDE SEQUENCE [LARGE SCALE GENOMIC DNA]</scope>
    <source>
        <strain evidence="2 3">DSM 13280</strain>
    </source>
</reference>
<evidence type="ECO:0000256" key="1">
    <source>
        <dbReference type="SAM" id="MobiDB-lite"/>
    </source>
</evidence>
<dbReference type="HOGENOM" id="CLU_2300993_0_0_11"/>
<dbReference type="EMBL" id="ABXH02000030">
    <property type="protein sequence ID" value="EEP43979.1"/>
    <property type="molecule type" value="Genomic_DNA"/>
</dbReference>
<feature type="compositionally biased region" description="Basic residues" evidence="1">
    <location>
        <begin position="65"/>
        <end position="82"/>
    </location>
</feature>
<gene>
    <name evidence="2" type="ORF">COLINT_03226</name>
</gene>
<organism evidence="2 3">
    <name type="scientific">Collinsella intestinalis DSM 13280</name>
    <dbReference type="NCBI Taxonomy" id="521003"/>
    <lineage>
        <taxon>Bacteria</taxon>
        <taxon>Bacillati</taxon>
        <taxon>Actinomycetota</taxon>
        <taxon>Coriobacteriia</taxon>
        <taxon>Coriobacteriales</taxon>
        <taxon>Coriobacteriaceae</taxon>
        <taxon>Collinsella</taxon>
    </lineage>
</organism>
<comment type="caution">
    <text evidence="2">The sequence shown here is derived from an EMBL/GenBank/DDBJ whole genome shotgun (WGS) entry which is preliminary data.</text>
</comment>
<evidence type="ECO:0000313" key="3">
    <source>
        <dbReference type="Proteomes" id="UP000003295"/>
    </source>
</evidence>
<dbReference type="STRING" id="521003.COLINT_03226"/>
<dbReference type="Proteomes" id="UP000003295">
    <property type="component" value="Unassembled WGS sequence"/>
</dbReference>
<proteinExistence type="predicted"/>
<accession>C4FAX9</accession>
<dbReference type="AlphaFoldDB" id="C4FAX9"/>
<name>C4FAX9_9ACTN</name>
<feature type="region of interest" description="Disordered" evidence="1">
    <location>
        <begin position="38"/>
        <end position="83"/>
    </location>
</feature>
<evidence type="ECO:0000313" key="2">
    <source>
        <dbReference type="EMBL" id="EEP43979.1"/>
    </source>
</evidence>